<reference evidence="1 2" key="1">
    <citation type="submission" date="2018-01" db="EMBL/GenBank/DDBJ databases">
        <title>Whole genome analyses suggest that Burkholderia sensu lato contains two further novel genera in the rhizoxinica-symbiotica group Mycetohabitans gen. nov., and Trinickia gen. nov.: implications for the evolution of diazotrophy and nodulation in the Burkholderiaceae.</title>
        <authorList>
            <person name="Estrada-de los Santos P."/>
            <person name="Palmer M."/>
            <person name="Chavez-Ramirez B."/>
            <person name="Beukes C."/>
            <person name="Steenkamp E.T."/>
            <person name="Hirsch A.M."/>
            <person name="Manyaka P."/>
            <person name="Maluk M."/>
            <person name="Lafos M."/>
            <person name="Crook M."/>
            <person name="Gross E."/>
            <person name="Simon M.F."/>
            <person name="Bueno dos Reis Junior F."/>
            <person name="Poole P.S."/>
            <person name="Venter S.N."/>
            <person name="James E.K."/>
        </authorList>
    </citation>
    <scope>NUCLEOTIDE SEQUENCE [LARGE SCALE GENOMIC DNA]</scope>
    <source>
        <strain evidence="1 2">GIMN1.004</strain>
    </source>
</reference>
<proteinExistence type="predicted"/>
<keyword evidence="2" id="KW-1185">Reference proteome</keyword>
<name>A0A2N7W1I9_9BURK</name>
<sequence>MVRFCFRGIARTLSPFVETCLAANEKAGARSGAFYRFWTADSVNFVQPCVNLRQSAPIGAEAEFVR</sequence>
<evidence type="ECO:0000313" key="2">
    <source>
        <dbReference type="Proteomes" id="UP000235616"/>
    </source>
</evidence>
<protein>
    <submittedName>
        <fullName evidence="1">Uncharacterized protein</fullName>
    </submittedName>
</protein>
<dbReference type="AlphaFoldDB" id="A0A2N7W1I9"/>
<dbReference type="Proteomes" id="UP000235616">
    <property type="component" value="Unassembled WGS sequence"/>
</dbReference>
<evidence type="ECO:0000313" key="1">
    <source>
        <dbReference type="EMBL" id="PMS23243.1"/>
    </source>
</evidence>
<dbReference type="EMBL" id="PNYA01000002">
    <property type="protein sequence ID" value="PMS23243.1"/>
    <property type="molecule type" value="Genomic_DNA"/>
</dbReference>
<gene>
    <name evidence="1" type="ORF">C0Z18_03340</name>
</gene>
<accession>A0A2N7W1I9</accession>
<comment type="caution">
    <text evidence="1">The sequence shown here is derived from an EMBL/GenBank/DDBJ whole genome shotgun (WGS) entry which is preliminary data.</text>
</comment>
<organism evidence="1 2">
    <name type="scientific">Trinickia dabaoshanensis</name>
    <dbReference type="NCBI Taxonomy" id="564714"/>
    <lineage>
        <taxon>Bacteria</taxon>
        <taxon>Pseudomonadati</taxon>
        <taxon>Pseudomonadota</taxon>
        <taxon>Betaproteobacteria</taxon>
        <taxon>Burkholderiales</taxon>
        <taxon>Burkholderiaceae</taxon>
        <taxon>Trinickia</taxon>
    </lineage>
</organism>